<dbReference type="PATRIC" id="fig|1006006.8.peg.394"/>
<dbReference type="SUPFAM" id="SSF159713">
    <property type="entry name" value="Dhaf3308-like"/>
    <property type="match status" value="1"/>
</dbReference>
<dbReference type="OrthoDB" id="36516at2157"/>
<reference evidence="3 4" key="1">
    <citation type="journal article" date="2011" name="J. Bacteriol.">
        <title>Complete genome sequence of Metallosphaera cuprina, a metal sulfide-oxidizing archaeon from a hot spring.</title>
        <authorList>
            <person name="Liu L.J."/>
            <person name="You X.Y."/>
            <person name="Zheng H."/>
            <person name="Wang S."/>
            <person name="Jiang C.Y."/>
            <person name="Liu S.J."/>
        </authorList>
    </citation>
    <scope>NUCLEOTIDE SEQUENCE [LARGE SCALE GENOMIC DNA]</scope>
    <source>
        <strain evidence="3 4">Ar-4</strain>
    </source>
</reference>
<evidence type="ECO:0008006" key="5">
    <source>
        <dbReference type="Google" id="ProtNLM"/>
    </source>
</evidence>
<dbReference type="HOGENOM" id="CLU_1217596_0_0_2"/>
<protein>
    <recommendedName>
        <fullName evidence="5">Heavy-metal chelation domain-containing protein</fullName>
    </recommendedName>
</protein>
<dbReference type="Proteomes" id="UP000007812">
    <property type="component" value="Chromosome"/>
</dbReference>
<evidence type="ECO:0000313" key="3">
    <source>
        <dbReference type="EMBL" id="AEB94501.1"/>
    </source>
</evidence>
<gene>
    <name evidence="3" type="ordered locus">Mcup_0393</name>
</gene>
<name>F4FZS2_METCR</name>
<feature type="domain" description="Putative heavy-metal chelation" evidence="1">
    <location>
        <begin position="94"/>
        <end position="225"/>
    </location>
</feature>
<evidence type="ECO:0000259" key="2">
    <source>
        <dbReference type="Pfam" id="PF13938"/>
    </source>
</evidence>
<dbReference type="eggNOG" id="arCOG03216">
    <property type="taxonomic scope" value="Archaea"/>
</dbReference>
<proteinExistence type="predicted"/>
<feature type="domain" description="DUF4213" evidence="2">
    <location>
        <begin position="9"/>
        <end position="83"/>
    </location>
</feature>
<evidence type="ECO:0000313" key="4">
    <source>
        <dbReference type="Proteomes" id="UP000007812"/>
    </source>
</evidence>
<dbReference type="RefSeq" id="WP_013736999.1">
    <property type="nucleotide sequence ID" value="NC_015435.1"/>
</dbReference>
<dbReference type="Gene3D" id="3.40.50.11590">
    <property type="match status" value="1"/>
</dbReference>
<dbReference type="STRING" id="1006006.Mcup_0393"/>
<accession>F4FZS2</accession>
<evidence type="ECO:0000259" key="1">
    <source>
        <dbReference type="Pfam" id="PF04016"/>
    </source>
</evidence>
<keyword evidence="4" id="KW-1185">Reference proteome</keyword>
<dbReference type="InterPro" id="IPR025251">
    <property type="entry name" value="DUF4213"/>
</dbReference>
<dbReference type="AlphaFoldDB" id="F4FZS2"/>
<sequence length="228" mass="24908">MILQDMLSELSYDLKKRKVVNLCVGTSYTAVLLDDQSLGISITLTDGEIPEAGELQGMNAFEVASNIGNVMRRSVSLAVMNSITPSELKRGDPVELFQGGKICIFGYSPQQRVEGFAEVVSYDFSPQASKGAIPFSQFRSEVCDTAVIFGSSLVLNNVEKIVNNVRAKNLILNGVSSVMALNTLRRYGFTAVGKLVPIDKTRAFRTICEGGDARQVGKYLERMHVLLT</sequence>
<dbReference type="KEGG" id="mcn:Mcup_0393"/>
<dbReference type="Gene3D" id="3.30.390.100">
    <property type="match status" value="1"/>
</dbReference>
<organism evidence="3 4">
    <name type="scientific">Metallosphaera cuprina (strain Ar-4)</name>
    <dbReference type="NCBI Taxonomy" id="1006006"/>
    <lineage>
        <taxon>Archaea</taxon>
        <taxon>Thermoproteota</taxon>
        <taxon>Thermoprotei</taxon>
        <taxon>Sulfolobales</taxon>
        <taxon>Sulfolobaceae</taxon>
        <taxon>Metallosphaera</taxon>
    </lineage>
</organism>
<dbReference type="Pfam" id="PF04016">
    <property type="entry name" value="DUF364"/>
    <property type="match status" value="1"/>
</dbReference>
<dbReference type="GeneID" id="10492587"/>
<dbReference type="InterPro" id="IPR007161">
    <property type="entry name" value="DUF364"/>
</dbReference>
<dbReference type="EMBL" id="CP002656">
    <property type="protein sequence ID" value="AEB94501.1"/>
    <property type="molecule type" value="Genomic_DNA"/>
</dbReference>
<dbReference type="Pfam" id="PF13938">
    <property type="entry name" value="DUF4213"/>
    <property type="match status" value="1"/>
</dbReference>